<evidence type="ECO:0000313" key="2">
    <source>
        <dbReference type="EMBL" id="MDM4016251.1"/>
    </source>
</evidence>
<dbReference type="InterPro" id="IPR027417">
    <property type="entry name" value="P-loop_NTPase"/>
</dbReference>
<dbReference type="Pfam" id="PF09140">
    <property type="entry name" value="MipZ"/>
    <property type="match status" value="1"/>
</dbReference>
<dbReference type="InterPro" id="IPR015223">
    <property type="entry name" value="MipZ"/>
</dbReference>
<dbReference type="Gene3D" id="3.40.50.300">
    <property type="entry name" value="P-loop containing nucleotide triphosphate hydrolases"/>
    <property type="match status" value="1"/>
</dbReference>
<sequence length="404" mass="43342">MSIKQSFIGAYARQRAGRRPDPHNTPAPVQRQPQSSEPLVGDDDASNLETQTWIEGKDDKVLRIDQPATSDEGPVAAEPSAVPSEHETESSANQSIAEQWLATESHVITAPLLDPSFQNAAFEQGFTESQPPDDEAPQTDTRHHTRQSSPASSNDETVVAADEDWVAEEQPVAETIDHTASAVTEPESPALRWSGAAWEVDAFSIPRHVADTFFEEKFFRSIADHLGQSVRSGLRSILVTSLCDGEGRSTTTLGTAIAAAATGLSVAIIDVDFDAPGQAEQLRLDIDSDWVTAIRQGQPLESIAIASLEDGVTLLPLLYSDESSVPATSMDLDRLIDHLHGCFDLILFDGPAVNSWATARLASSVDSCLIVRDARLTGKSNVALAAATLRRQGVQGIGVVDNFA</sequence>
<feature type="region of interest" description="Disordered" evidence="1">
    <location>
        <begin position="1"/>
        <end position="98"/>
    </location>
</feature>
<evidence type="ECO:0000313" key="3">
    <source>
        <dbReference type="Proteomes" id="UP001239462"/>
    </source>
</evidence>
<evidence type="ECO:0000256" key="1">
    <source>
        <dbReference type="SAM" id="MobiDB-lite"/>
    </source>
</evidence>
<dbReference type="PANTHER" id="PTHR32309">
    <property type="entry name" value="TYROSINE-PROTEIN KINASE"/>
    <property type="match status" value="1"/>
</dbReference>
<protein>
    <submittedName>
        <fullName evidence="2">Division plane positioning ATPase MipZ</fullName>
    </submittedName>
</protein>
<proteinExistence type="predicted"/>
<feature type="region of interest" description="Disordered" evidence="1">
    <location>
        <begin position="126"/>
        <end position="159"/>
    </location>
</feature>
<gene>
    <name evidence="2" type="ORF">QTN89_12485</name>
</gene>
<dbReference type="RefSeq" id="WP_289163886.1">
    <property type="nucleotide sequence ID" value="NZ_JASZZN010000008.1"/>
</dbReference>
<dbReference type="SUPFAM" id="SSF52540">
    <property type="entry name" value="P-loop containing nucleoside triphosphate hydrolases"/>
    <property type="match status" value="1"/>
</dbReference>
<dbReference type="EMBL" id="JASZZN010000008">
    <property type="protein sequence ID" value="MDM4016251.1"/>
    <property type="molecule type" value="Genomic_DNA"/>
</dbReference>
<name>A0ABT7PIC5_9BACT</name>
<comment type="caution">
    <text evidence="2">The sequence shown here is derived from an EMBL/GenBank/DDBJ whole genome shotgun (WGS) entry which is preliminary data.</text>
</comment>
<accession>A0ABT7PIC5</accession>
<reference evidence="2 3" key="1">
    <citation type="submission" date="2023-06" db="EMBL/GenBank/DDBJ databases">
        <title>Roseiconus lacunae JC819 isolated from Gulf of Mannar region, Tamil Nadu.</title>
        <authorList>
            <person name="Pk S."/>
            <person name="Ch S."/>
            <person name="Ch V.R."/>
        </authorList>
    </citation>
    <scope>NUCLEOTIDE SEQUENCE [LARGE SCALE GENOMIC DNA]</scope>
    <source>
        <strain evidence="2 3">JC819</strain>
    </source>
</reference>
<feature type="compositionally biased region" description="Polar residues" evidence="1">
    <location>
        <begin position="147"/>
        <end position="156"/>
    </location>
</feature>
<organism evidence="2 3">
    <name type="scientific">Roseiconus lacunae</name>
    <dbReference type="NCBI Taxonomy" id="2605694"/>
    <lineage>
        <taxon>Bacteria</taxon>
        <taxon>Pseudomonadati</taxon>
        <taxon>Planctomycetota</taxon>
        <taxon>Planctomycetia</taxon>
        <taxon>Pirellulales</taxon>
        <taxon>Pirellulaceae</taxon>
        <taxon>Roseiconus</taxon>
    </lineage>
</organism>
<keyword evidence="3" id="KW-1185">Reference proteome</keyword>
<dbReference type="InterPro" id="IPR050445">
    <property type="entry name" value="Bact_polysacc_biosynth/exp"/>
</dbReference>
<dbReference type="PANTHER" id="PTHR32309:SF13">
    <property type="entry name" value="FERRIC ENTEROBACTIN TRANSPORT PROTEIN FEPE"/>
    <property type="match status" value="1"/>
</dbReference>
<dbReference type="Proteomes" id="UP001239462">
    <property type="component" value="Unassembled WGS sequence"/>
</dbReference>